<evidence type="ECO:0000256" key="2">
    <source>
        <dbReference type="SAM" id="MobiDB-lite"/>
    </source>
</evidence>
<dbReference type="EMBL" id="PXXK01000115">
    <property type="protein sequence ID" value="RFN51190.1"/>
    <property type="molecule type" value="Genomic_DNA"/>
</dbReference>
<feature type="coiled-coil region" evidence="1">
    <location>
        <begin position="18"/>
        <end position="52"/>
    </location>
</feature>
<organism evidence="3 4">
    <name type="scientific">Fusarium flagelliforme</name>
    <dbReference type="NCBI Taxonomy" id="2675880"/>
    <lineage>
        <taxon>Eukaryota</taxon>
        <taxon>Fungi</taxon>
        <taxon>Dikarya</taxon>
        <taxon>Ascomycota</taxon>
        <taxon>Pezizomycotina</taxon>
        <taxon>Sordariomycetes</taxon>
        <taxon>Hypocreomycetidae</taxon>
        <taxon>Hypocreales</taxon>
        <taxon>Nectriaceae</taxon>
        <taxon>Fusarium</taxon>
        <taxon>Fusarium incarnatum-equiseti species complex</taxon>
    </lineage>
</organism>
<sequence length="285" mass="32380">MSQQPDIGEQVSAMYSERNNLRQDCASQKTEIKNLSLEIEFYAKDNKALREVIECYERSILKKDHEILGLSVELNSWKMDCELYRADLTKMRQENEEFKAKNDAGNQRLCSTKAQISRRDAQVTKMIAIVRRKIATNRVMQVALKAAYKILPSLDEQVTYSRILEMAKKTPNKDGINQEVSDVLKEAGLVVNWDKQSLESPIQLLQDKSVQTINEPNVEINEEPVQSQSPTTSPVQTLDNKSDVNANQESQKHQLLATPSVTILDDKMDIITEEDVQKLQLLAAA</sequence>
<feature type="coiled-coil region" evidence="1">
    <location>
        <begin position="81"/>
        <end position="108"/>
    </location>
</feature>
<keyword evidence="4" id="KW-1185">Reference proteome</keyword>
<name>A0A395MTV2_9HYPO</name>
<protein>
    <submittedName>
        <fullName evidence="3">Uncharacterized protein</fullName>
    </submittedName>
</protein>
<evidence type="ECO:0000313" key="3">
    <source>
        <dbReference type="EMBL" id="RFN51190.1"/>
    </source>
</evidence>
<keyword evidence="1" id="KW-0175">Coiled coil</keyword>
<evidence type="ECO:0000313" key="4">
    <source>
        <dbReference type="Proteomes" id="UP000265631"/>
    </source>
</evidence>
<accession>A0A395MTV2</accession>
<evidence type="ECO:0000256" key="1">
    <source>
        <dbReference type="SAM" id="Coils"/>
    </source>
</evidence>
<dbReference type="OrthoDB" id="5092251at2759"/>
<comment type="caution">
    <text evidence="3">The sequence shown here is derived from an EMBL/GenBank/DDBJ whole genome shotgun (WGS) entry which is preliminary data.</text>
</comment>
<dbReference type="AlphaFoldDB" id="A0A395MTV2"/>
<reference evidence="3 4" key="1">
    <citation type="journal article" date="2018" name="PLoS Pathog.">
        <title>Evolution of structural diversity of trichothecenes, a family of toxins produced by plant pathogenic and entomopathogenic fungi.</title>
        <authorList>
            <person name="Proctor R.H."/>
            <person name="McCormick S.P."/>
            <person name="Kim H.S."/>
            <person name="Cardoza R.E."/>
            <person name="Stanley A.M."/>
            <person name="Lindo L."/>
            <person name="Kelly A."/>
            <person name="Brown D.W."/>
            <person name="Lee T."/>
            <person name="Vaughan M.M."/>
            <person name="Alexander N.J."/>
            <person name="Busman M."/>
            <person name="Gutierrez S."/>
        </authorList>
    </citation>
    <scope>NUCLEOTIDE SEQUENCE [LARGE SCALE GENOMIC DNA]</scope>
    <source>
        <strain evidence="3 4">NRRL 13405</strain>
    </source>
</reference>
<proteinExistence type="predicted"/>
<dbReference type="Proteomes" id="UP000265631">
    <property type="component" value="Unassembled WGS sequence"/>
</dbReference>
<feature type="region of interest" description="Disordered" evidence="2">
    <location>
        <begin position="218"/>
        <end position="253"/>
    </location>
</feature>
<feature type="compositionally biased region" description="Polar residues" evidence="2">
    <location>
        <begin position="226"/>
        <end position="249"/>
    </location>
</feature>
<gene>
    <name evidence="3" type="ORF">FIE12Z_4508</name>
</gene>